<evidence type="ECO:0000256" key="1">
    <source>
        <dbReference type="SAM" id="SignalP"/>
    </source>
</evidence>
<reference evidence="2" key="1">
    <citation type="submission" date="2023-06" db="EMBL/GenBank/DDBJ databases">
        <authorList>
            <person name="Noh H."/>
        </authorList>
    </citation>
    <scope>NUCLEOTIDE SEQUENCE</scope>
    <source>
        <strain evidence="2">DUCC20226</strain>
    </source>
</reference>
<gene>
    <name evidence="2" type="ORF">N8I77_007060</name>
</gene>
<evidence type="ECO:0000313" key="3">
    <source>
        <dbReference type="Proteomes" id="UP001265746"/>
    </source>
</evidence>
<dbReference type="Proteomes" id="UP001265746">
    <property type="component" value="Unassembled WGS sequence"/>
</dbReference>
<feature type="chain" id="PRO_5042060504" evidence="1">
    <location>
        <begin position="20"/>
        <end position="82"/>
    </location>
</feature>
<evidence type="ECO:0000313" key="2">
    <source>
        <dbReference type="EMBL" id="KAK2604103.1"/>
    </source>
</evidence>
<dbReference type="EMBL" id="JAUJFL010000004">
    <property type="protein sequence ID" value="KAK2604103.1"/>
    <property type="molecule type" value="Genomic_DNA"/>
</dbReference>
<feature type="signal peptide" evidence="1">
    <location>
        <begin position="1"/>
        <end position="19"/>
    </location>
</feature>
<organism evidence="2 3">
    <name type="scientific">Phomopsis amygdali</name>
    <name type="common">Fusicoccum amygdali</name>
    <dbReference type="NCBI Taxonomy" id="1214568"/>
    <lineage>
        <taxon>Eukaryota</taxon>
        <taxon>Fungi</taxon>
        <taxon>Dikarya</taxon>
        <taxon>Ascomycota</taxon>
        <taxon>Pezizomycotina</taxon>
        <taxon>Sordariomycetes</taxon>
        <taxon>Sordariomycetidae</taxon>
        <taxon>Diaporthales</taxon>
        <taxon>Diaporthaceae</taxon>
        <taxon>Diaporthe</taxon>
    </lineage>
</organism>
<name>A0AAD9W108_PHOAM</name>
<accession>A0AAD9W108</accession>
<comment type="caution">
    <text evidence="2">The sequence shown here is derived from an EMBL/GenBank/DDBJ whole genome shotgun (WGS) entry which is preliminary data.</text>
</comment>
<protein>
    <submittedName>
        <fullName evidence="2">Uncharacterized protein</fullName>
    </submittedName>
</protein>
<proteinExistence type="predicted"/>
<keyword evidence="3" id="KW-1185">Reference proteome</keyword>
<sequence>MKTSSAVAVVAAAVAGVSAMPFAKGPVAALEDRASDAITNFWSYFRRDGEARAPVFTGDPGFTGRDVDGHVVERDEEGLLMS</sequence>
<keyword evidence="1" id="KW-0732">Signal</keyword>
<dbReference type="AlphaFoldDB" id="A0AAD9W108"/>